<dbReference type="Proteomes" id="UP000596092">
    <property type="component" value="Chromosome"/>
</dbReference>
<dbReference type="RefSeq" id="WP_199263295.1">
    <property type="nucleotide sequence ID" value="NZ_CP054140.1"/>
</dbReference>
<protein>
    <recommendedName>
        <fullName evidence="2">CULT domain-containing protein</fullName>
    </recommendedName>
</protein>
<reference evidence="3 4" key="1">
    <citation type="submission" date="2020-05" db="EMBL/GenBank/DDBJ databases">
        <title>Complete genome of Desulfobulbus oligotrophicus.</title>
        <authorList>
            <person name="Podar M."/>
        </authorList>
    </citation>
    <scope>NUCLEOTIDE SEQUENCE [LARGE SCALE GENOMIC DNA]</scope>
    <source>
        <strain evidence="3 4">Prop6</strain>
    </source>
</reference>
<dbReference type="Gene3D" id="2.170.150.20">
    <property type="entry name" value="Peptide methionine sulfoxide reductase"/>
    <property type="match status" value="1"/>
</dbReference>
<evidence type="ECO:0000256" key="1">
    <source>
        <dbReference type="SAM" id="MobiDB-lite"/>
    </source>
</evidence>
<feature type="region of interest" description="Disordered" evidence="1">
    <location>
        <begin position="10"/>
        <end position="29"/>
    </location>
</feature>
<sequence length="132" mass="14651">MLPDQRICRVHLPRPGNHRPPAPENNDTPVADENAKALRCTLCNTVITGQEQAVAVQGGHEHAFFNPAGIAFEIRCFRTAPGAIPQGNASDTFTWFSGYHWQIVLCINCHTHLGWRFIGDSIFFGLIASRLQ</sequence>
<evidence type="ECO:0000259" key="2">
    <source>
        <dbReference type="PROSITE" id="PS51788"/>
    </source>
</evidence>
<dbReference type="PROSITE" id="PS51788">
    <property type="entry name" value="CULT"/>
    <property type="match status" value="1"/>
</dbReference>
<gene>
    <name evidence="3" type="ORF">HP555_00590</name>
</gene>
<evidence type="ECO:0000313" key="3">
    <source>
        <dbReference type="EMBL" id="QQG64461.1"/>
    </source>
</evidence>
<accession>A0A7T6AP91</accession>
<feature type="domain" description="CULT" evidence="2">
    <location>
        <begin position="35"/>
        <end position="132"/>
    </location>
</feature>
<dbReference type="KEGG" id="dog:HP555_00590"/>
<dbReference type="CDD" id="cd15777">
    <property type="entry name" value="CRBN_C_like"/>
    <property type="match status" value="1"/>
</dbReference>
<keyword evidence="4" id="KW-1185">Reference proteome</keyword>
<organism evidence="3 4">
    <name type="scientific">Desulfobulbus oligotrophicus</name>
    <dbReference type="NCBI Taxonomy" id="1909699"/>
    <lineage>
        <taxon>Bacteria</taxon>
        <taxon>Pseudomonadati</taxon>
        <taxon>Thermodesulfobacteriota</taxon>
        <taxon>Desulfobulbia</taxon>
        <taxon>Desulfobulbales</taxon>
        <taxon>Desulfobulbaceae</taxon>
        <taxon>Desulfobulbus</taxon>
    </lineage>
</organism>
<dbReference type="InterPro" id="IPR034750">
    <property type="entry name" value="CULT"/>
</dbReference>
<dbReference type="EMBL" id="CP054140">
    <property type="protein sequence ID" value="QQG64461.1"/>
    <property type="molecule type" value="Genomic_DNA"/>
</dbReference>
<evidence type="ECO:0000313" key="4">
    <source>
        <dbReference type="Proteomes" id="UP000596092"/>
    </source>
</evidence>
<proteinExistence type="predicted"/>
<name>A0A7T6AP91_9BACT</name>
<dbReference type="AlphaFoldDB" id="A0A7T6AP91"/>